<evidence type="ECO:0000313" key="2">
    <source>
        <dbReference type="Proteomes" id="UP000516422"/>
    </source>
</evidence>
<organism evidence="1 2">
    <name type="scientific">Streptomyces griseofuscus</name>
    <dbReference type="NCBI Taxonomy" id="146922"/>
    <lineage>
        <taxon>Bacteria</taxon>
        <taxon>Bacillati</taxon>
        <taxon>Actinomycetota</taxon>
        <taxon>Actinomycetes</taxon>
        <taxon>Kitasatosporales</taxon>
        <taxon>Streptomycetaceae</taxon>
        <taxon>Streptomyces</taxon>
    </lineage>
</organism>
<accession>A0A7H1Q1U2</accession>
<gene>
    <name evidence="1" type="ORF">HEP81_03978</name>
</gene>
<name>A0A7H1Q1U2_9ACTN</name>
<proteinExistence type="predicted"/>
<dbReference type="AlphaFoldDB" id="A0A7H1Q1U2"/>
<dbReference type="EMBL" id="CP051006">
    <property type="protein sequence ID" value="QNT94272.1"/>
    <property type="molecule type" value="Genomic_DNA"/>
</dbReference>
<reference evidence="1 2" key="1">
    <citation type="submission" date="2020-04" db="EMBL/GenBank/DDBJ databases">
        <title>Characterization and engineering of Streptomyces griseofuscus DSM40191 as a potential heterologous host for expression of BGCs.</title>
        <authorList>
            <person name="Gren T."/>
            <person name="Whitford C.M."/>
            <person name="Mohite O.S."/>
            <person name="Joergensen T.S."/>
            <person name="Nielsen J.B."/>
            <person name="Lee S.Y."/>
            <person name="Weber T."/>
        </authorList>
    </citation>
    <scope>NUCLEOTIDE SEQUENCE [LARGE SCALE GENOMIC DNA]</scope>
    <source>
        <strain evidence="1 2">DSM 40191</strain>
    </source>
</reference>
<dbReference type="SUPFAM" id="SSF56973">
    <property type="entry name" value="Aerolisin/ETX pore-forming domain"/>
    <property type="match status" value="1"/>
</dbReference>
<dbReference type="RefSeq" id="WP_154822898.1">
    <property type="nucleotide sequence ID" value="NZ_CP051006.1"/>
</dbReference>
<protein>
    <submittedName>
        <fullName evidence="1">Uncharacterized protein</fullName>
    </submittedName>
</protein>
<evidence type="ECO:0000313" key="1">
    <source>
        <dbReference type="EMBL" id="QNT94272.1"/>
    </source>
</evidence>
<sequence length="189" mass="20677">MTLQRNPTESEMEGEPDEIEEFTIFDDLPHAGKDTFDKSVSIMSSTKERRAVVFYAPDLKSLCCIDNSASEAEATYTKSVTEGFTHSESLTVSAQYTIEGSFEIAKASKTFGFSFTFSAETSKSTTESISFTVPAGKKAFLYQGFFRTKILTHSPAIGEYSWVEGSEGLYLCSGTKTTTKPLIGPATLI</sequence>
<dbReference type="Proteomes" id="UP000516422">
    <property type="component" value="Chromosome"/>
</dbReference>
<dbReference type="GeneID" id="91463544"/>
<dbReference type="KEGG" id="sgf:HEP81_03978"/>